<organism evidence="1 2">
    <name type="scientific">Panagrolaimus superbus</name>
    <dbReference type="NCBI Taxonomy" id="310955"/>
    <lineage>
        <taxon>Eukaryota</taxon>
        <taxon>Metazoa</taxon>
        <taxon>Ecdysozoa</taxon>
        <taxon>Nematoda</taxon>
        <taxon>Chromadorea</taxon>
        <taxon>Rhabditida</taxon>
        <taxon>Tylenchina</taxon>
        <taxon>Panagrolaimomorpha</taxon>
        <taxon>Panagrolaimoidea</taxon>
        <taxon>Panagrolaimidae</taxon>
        <taxon>Panagrolaimus</taxon>
    </lineage>
</organism>
<accession>A0A914YF64</accession>
<dbReference type="WBParaSite" id="PSU_v2.g16018.t1">
    <property type="protein sequence ID" value="PSU_v2.g16018.t1"/>
    <property type="gene ID" value="PSU_v2.g16018"/>
</dbReference>
<sequence>MVEFIVPRSFLFYHVDLIRMLFGAHDIKQEILFETVYKLAENEATKKQALSLDADFNFDDTIKREMIRVLSKFKFDEMNLKFVVEFVVVKRFLFSVQQLYDLLIKCQRNANQEEIFFKAVYMLAEKSVMEKQEVNLAENFDMKSAVKEEMMKYLYHFKFSLMSLEFLTDFVGC</sequence>
<dbReference type="Proteomes" id="UP000887577">
    <property type="component" value="Unplaced"/>
</dbReference>
<proteinExistence type="predicted"/>
<protein>
    <submittedName>
        <fullName evidence="2">Uncharacterized protein</fullName>
    </submittedName>
</protein>
<dbReference type="AlphaFoldDB" id="A0A914YF64"/>
<keyword evidence="1" id="KW-1185">Reference proteome</keyword>
<name>A0A914YF64_9BILA</name>
<reference evidence="2" key="1">
    <citation type="submission" date="2022-11" db="UniProtKB">
        <authorList>
            <consortium name="WormBaseParasite"/>
        </authorList>
    </citation>
    <scope>IDENTIFICATION</scope>
</reference>
<evidence type="ECO:0000313" key="1">
    <source>
        <dbReference type="Proteomes" id="UP000887577"/>
    </source>
</evidence>
<evidence type="ECO:0000313" key="2">
    <source>
        <dbReference type="WBParaSite" id="PSU_v2.g16018.t1"/>
    </source>
</evidence>